<reference evidence="1 2" key="1">
    <citation type="submission" date="2017-02" db="EMBL/GenBank/DDBJ databases">
        <authorList>
            <person name="Peterson S.W."/>
        </authorList>
    </citation>
    <scope>NUCLEOTIDE SEQUENCE [LARGE SCALE GENOMIC DNA]</scope>
    <source>
        <strain evidence="1 2">CECT 9189</strain>
    </source>
</reference>
<dbReference type="AlphaFoldDB" id="A0A1T4UQ10"/>
<accession>A0A1T4UQ10</accession>
<proteinExistence type="predicted"/>
<organism evidence="1 2">
    <name type="scientific">Photobacterium toruni</name>
    <dbReference type="NCBI Taxonomy" id="1935446"/>
    <lineage>
        <taxon>Bacteria</taxon>
        <taxon>Pseudomonadati</taxon>
        <taxon>Pseudomonadota</taxon>
        <taxon>Gammaproteobacteria</taxon>
        <taxon>Vibrionales</taxon>
        <taxon>Vibrionaceae</taxon>
        <taxon>Photobacterium</taxon>
    </lineage>
</organism>
<sequence>MCSHFDTAQGAVKLIKSRNSDWQECWELLIIPNPTTGWGVSKSYPLETDITQELVEQFAHEAIHFL</sequence>
<gene>
    <name evidence="1" type="ORF">CZ814_03552</name>
</gene>
<protein>
    <submittedName>
        <fullName evidence="1">Uncharacterized protein</fullName>
    </submittedName>
</protein>
<dbReference type="EMBL" id="FUWP01000028">
    <property type="protein sequence ID" value="SKA54822.1"/>
    <property type="molecule type" value="Genomic_DNA"/>
</dbReference>
<dbReference type="OrthoDB" id="5817419at2"/>
<dbReference type="Proteomes" id="UP000191116">
    <property type="component" value="Unassembled WGS sequence"/>
</dbReference>
<dbReference type="RefSeq" id="WP_060999134.1">
    <property type="nucleotide sequence ID" value="NZ_AP024854.1"/>
</dbReference>
<evidence type="ECO:0000313" key="2">
    <source>
        <dbReference type="Proteomes" id="UP000191116"/>
    </source>
</evidence>
<name>A0A1T4UQ10_9GAMM</name>
<evidence type="ECO:0000313" key="1">
    <source>
        <dbReference type="EMBL" id="SKA54822.1"/>
    </source>
</evidence>